<proteinExistence type="predicted"/>
<keyword evidence="2" id="KW-1185">Reference proteome</keyword>
<dbReference type="InterPro" id="IPR053134">
    <property type="entry name" value="RNA-dir_DNA_polymerase"/>
</dbReference>
<comment type="caution">
    <text evidence="1">The sequence shown here is derived from an EMBL/GenBank/DDBJ whole genome shotgun (WGS) entry which is preliminary data.</text>
</comment>
<dbReference type="EMBL" id="CAJNOC010005957">
    <property type="protein sequence ID" value="CAF1066258.1"/>
    <property type="molecule type" value="Genomic_DNA"/>
</dbReference>
<gene>
    <name evidence="1" type="ORF">OXX778_LOCUS19513</name>
</gene>
<accession>A0A814LII9</accession>
<protein>
    <recommendedName>
        <fullName evidence="3">Reverse transcriptase domain-containing protein</fullName>
    </recommendedName>
</protein>
<dbReference type="Gene3D" id="3.30.70.270">
    <property type="match status" value="1"/>
</dbReference>
<dbReference type="AlphaFoldDB" id="A0A814LII9"/>
<dbReference type="OrthoDB" id="9996999at2759"/>
<sequence>MLAKQEKPNEKIKYRFLVGMRKGNEITKKDSFPLPRMDQALDSLGGWYFFTVMDMSRDYFQVPLKKKDREKPHLELTI</sequence>
<dbReference type="Gene3D" id="3.10.10.10">
    <property type="entry name" value="HIV Type 1 Reverse Transcriptase, subunit A, domain 1"/>
    <property type="match status" value="1"/>
</dbReference>
<organism evidence="1 2">
    <name type="scientific">Brachionus calyciflorus</name>
    <dbReference type="NCBI Taxonomy" id="104777"/>
    <lineage>
        <taxon>Eukaryota</taxon>
        <taxon>Metazoa</taxon>
        <taxon>Spiralia</taxon>
        <taxon>Gnathifera</taxon>
        <taxon>Rotifera</taxon>
        <taxon>Eurotatoria</taxon>
        <taxon>Monogononta</taxon>
        <taxon>Pseudotrocha</taxon>
        <taxon>Ploima</taxon>
        <taxon>Brachionidae</taxon>
        <taxon>Brachionus</taxon>
    </lineage>
</organism>
<evidence type="ECO:0000313" key="1">
    <source>
        <dbReference type="EMBL" id="CAF1066258.1"/>
    </source>
</evidence>
<dbReference type="PANTHER" id="PTHR24559:SF444">
    <property type="entry name" value="REVERSE TRANSCRIPTASE DOMAIN-CONTAINING PROTEIN"/>
    <property type="match status" value="1"/>
</dbReference>
<dbReference type="PANTHER" id="PTHR24559">
    <property type="entry name" value="TRANSPOSON TY3-I GAG-POL POLYPROTEIN"/>
    <property type="match status" value="1"/>
</dbReference>
<dbReference type="InterPro" id="IPR043128">
    <property type="entry name" value="Rev_trsase/Diguanyl_cyclase"/>
</dbReference>
<evidence type="ECO:0000313" key="2">
    <source>
        <dbReference type="Proteomes" id="UP000663879"/>
    </source>
</evidence>
<reference evidence="1" key="1">
    <citation type="submission" date="2021-02" db="EMBL/GenBank/DDBJ databases">
        <authorList>
            <person name="Nowell W R."/>
        </authorList>
    </citation>
    <scope>NUCLEOTIDE SEQUENCE</scope>
    <source>
        <strain evidence="1">Ploen Becks lab</strain>
    </source>
</reference>
<dbReference type="SUPFAM" id="SSF56672">
    <property type="entry name" value="DNA/RNA polymerases"/>
    <property type="match status" value="1"/>
</dbReference>
<dbReference type="Proteomes" id="UP000663879">
    <property type="component" value="Unassembled WGS sequence"/>
</dbReference>
<dbReference type="InterPro" id="IPR043502">
    <property type="entry name" value="DNA/RNA_pol_sf"/>
</dbReference>
<evidence type="ECO:0008006" key="3">
    <source>
        <dbReference type="Google" id="ProtNLM"/>
    </source>
</evidence>
<name>A0A814LII9_9BILA</name>